<dbReference type="PROSITE" id="PS00138">
    <property type="entry name" value="SUBTILASE_SER"/>
    <property type="match status" value="1"/>
</dbReference>
<dbReference type="PROSITE" id="PS51892">
    <property type="entry name" value="SUBTILASE"/>
    <property type="match status" value="1"/>
</dbReference>
<dbReference type="EMBL" id="JANJYI010000005">
    <property type="protein sequence ID" value="KAK2650458.1"/>
    <property type="molecule type" value="Genomic_DNA"/>
</dbReference>
<comment type="caution">
    <text evidence="8">The sequence shown here is derived from an EMBL/GenBank/DDBJ whole genome shotgun (WGS) entry which is preliminary data.</text>
</comment>
<name>A0AAD9UA77_9ROSI</name>
<evidence type="ECO:0000313" key="9">
    <source>
        <dbReference type="Proteomes" id="UP001280121"/>
    </source>
</evidence>
<dbReference type="CDD" id="cd02120">
    <property type="entry name" value="PA_subtilisin_like"/>
    <property type="match status" value="1"/>
</dbReference>
<evidence type="ECO:0000259" key="7">
    <source>
        <dbReference type="Pfam" id="PF00082"/>
    </source>
</evidence>
<evidence type="ECO:0000256" key="1">
    <source>
        <dbReference type="ARBA" id="ARBA00011073"/>
    </source>
</evidence>
<comment type="caution">
    <text evidence="6">Lacks conserved residue(s) required for the propagation of feature annotation.</text>
</comment>
<dbReference type="Pfam" id="PF00082">
    <property type="entry name" value="Peptidase_S8"/>
    <property type="match status" value="1"/>
</dbReference>
<dbReference type="InterPro" id="IPR023828">
    <property type="entry name" value="Peptidase_S8_Ser-AS"/>
</dbReference>
<evidence type="ECO:0000256" key="6">
    <source>
        <dbReference type="PROSITE-ProRule" id="PRU01240"/>
    </source>
</evidence>
<sequence length="163" mass="17429">MSVAASYTDRTFPAVIKLGNGNFFEGISLYYGNALTKPVPVYYPLSRFCLDGSFNETEVKGKIVVCRKGCWMILVNPKSGGQELTADPHILPTAEVGYTAVEPDVIKPDVTAPGVNILAVWPPTLSPSGRQGDTRSVLFNIESGTSMSCPHVSGLAALLKSVH</sequence>
<evidence type="ECO:0000256" key="5">
    <source>
        <dbReference type="ARBA" id="ARBA00022825"/>
    </source>
</evidence>
<dbReference type="InterPro" id="IPR000209">
    <property type="entry name" value="Peptidase_S8/S53_dom"/>
</dbReference>
<evidence type="ECO:0000256" key="3">
    <source>
        <dbReference type="ARBA" id="ARBA00022729"/>
    </source>
</evidence>
<dbReference type="InterPro" id="IPR045051">
    <property type="entry name" value="SBT"/>
</dbReference>
<keyword evidence="4" id="KW-0378">Hydrolase</keyword>
<evidence type="ECO:0000256" key="4">
    <source>
        <dbReference type="ARBA" id="ARBA00022801"/>
    </source>
</evidence>
<evidence type="ECO:0000256" key="2">
    <source>
        <dbReference type="ARBA" id="ARBA00022670"/>
    </source>
</evidence>
<dbReference type="GO" id="GO:0006508">
    <property type="term" value="P:proteolysis"/>
    <property type="evidence" value="ECO:0007669"/>
    <property type="project" value="UniProtKB-KW"/>
</dbReference>
<dbReference type="Proteomes" id="UP001280121">
    <property type="component" value="Unassembled WGS sequence"/>
</dbReference>
<proteinExistence type="inferred from homology"/>
<dbReference type="Gene3D" id="3.50.30.30">
    <property type="match status" value="1"/>
</dbReference>
<dbReference type="AlphaFoldDB" id="A0AAD9UA77"/>
<organism evidence="8 9">
    <name type="scientific">Dipteronia dyeriana</name>
    <dbReference type="NCBI Taxonomy" id="168575"/>
    <lineage>
        <taxon>Eukaryota</taxon>
        <taxon>Viridiplantae</taxon>
        <taxon>Streptophyta</taxon>
        <taxon>Embryophyta</taxon>
        <taxon>Tracheophyta</taxon>
        <taxon>Spermatophyta</taxon>
        <taxon>Magnoliopsida</taxon>
        <taxon>eudicotyledons</taxon>
        <taxon>Gunneridae</taxon>
        <taxon>Pentapetalae</taxon>
        <taxon>rosids</taxon>
        <taxon>malvids</taxon>
        <taxon>Sapindales</taxon>
        <taxon>Sapindaceae</taxon>
        <taxon>Hippocastanoideae</taxon>
        <taxon>Acereae</taxon>
        <taxon>Dipteronia</taxon>
    </lineage>
</organism>
<dbReference type="GO" id="GO:0004252">
    <property type="term" value="F:serine-type endopeptidase activity"/>
    <property type="evidence" value="ECO:0007669"/>
    <property type="project" value="InterPro"/>
</dbReference>
<gene>
    <name evidence="8" type="ORF">Ddye_017947</name>
</gene>
<feature type="domain" description="Peptidase S8/S53" evidence="7">
    <location>
        <begin position="102"/>
        <end position="162"/>
    </location>
</feature>
<keyword evidence="3" id="KW-0732">Signal</keyword>
<evidence type="ECO:0000313" key="8">
    <source>
        <dbReference type="EMBL" id="KAK2650458.1"/>
    </source>
</evidence>
<keyword evidence="9" id="KW-1185">Reference proteome</keyword>
<keyword evidence="5" id="KW-0720">Serine protease</keyword>
<protein>
    <recommendedName>
        <fullName evidence="7">Peptidase S8/S53 domain-containing protein</fullName>
    </recommendedName>
</protein>
<keyword evidence="2" id="KW-0645">Protease</keyword>
<dbReference type="PANTHER" id="PTHR10795">
    <property type="entry name" value="PROPROTEIN CONVERTASE SUBTILISIN/KEXIN"/>
    <property type="match status" value="1"/>
</dbReference>
<dbReference type="InterPro" id="IPR036852">
    <property type="entry name" value="Peptidase_S8/S53_dom_sf"/>
</dbReference>
<accession>A0AAD9UA77</accession>
<dbReference type="Gene3D" id="3.40.50.200">
    <property type="entry name" value="Peptidase S8/S53 domain"/>
    <property type="match status" value="1"/>
</dbReference>
<dbReference type="SUPFAM" id="SSF52743">
    <property type="entry name" value="Subtilisin-like"/>
    <property type="match status" value="1"/>
</dbReference>
<reference evidence="8" key="1">
    <citation type="journal article" date="2023" name="Plant J.">
        <title>Genome sequences and population genomics provide insights into the demographic history, inbreeding, and mutation load of two 'living fossil' tree species of Dipteronia.</title>
        <authorList>
            <person name="Feng Y."/>
            <person name="Comes H.P."/>
            <person name="Chen J."/>
            <person name="Zhu S."/>
            <person name="Lu R."/>
            <person name="Zhang X."/>
            <person name="Li P."/>
            <person name="Qiu J."/>
            <person name="Olsen K.M."/>
            <person name="Qiu Y."/>
        </authorList>
    </citation>
    <scope>NUCLEOTIDE SEQUENCE</scope>
    <source>
        <strain evidence="8">KIB01</strain>
    </source>
</reference>
<comment type="similarity">
    <text evidence="1 6">Belongs to the peptidase S8 family.</text>
</comment>